<proteinExistence type="predicted"/>
<reference evidence="1 3" key="2">
    <citation type="journal article" date="2014" name="BMC Genomics">
        <title>An improved genome release (version Mt4.0) for the model legume Medicago truncatula.</title>
        <authorList>
            <person name="Tang H."/>
            <person name="Krishnakumar V."/>
            <person name="Bidwell S."/>
            <person name="Rosen B."/>
            <person name="Chan A."/>
            <person name="Zhou S."/>
            <person name="Gentzbittel L."/>
            <person name="Childs K.L."/>
            <person name="Yandell M."/>
            <person name="Gundlach H."/>
            <person name="Mayer K.F."/>
            <person name="Schwartz D.C."/>
            <person name="Town C.D."/>
        </authorList>
    </citation>
    <scope>GENOME REANNOTATION</scope>
    <source>
        <strain evidence="2 3">cv. Jemalong A17</strain>
    </source>
</reference>
<evidence type="ECO:0000313" key="3">
    <source>
        <dbReference type="Proteomes" id="UP000002051"/>
    </source>
</evidence>
<accession>G7K302</accession>
<dbReference type="InterPro" id="IPR029069">
    <property type="entry name" value="HotDog_dom_sf"/>
</dbReference>
<sequence>MQERSREFIFYWQTSWYLSRLRLFTEEDVLQYSKVSNDYNLLHTDLDAARSVGFEGPFWYMECLLLRFFRISSHHIFSIDFSIYQLLGEDLDALIPVYNEEDLDHMMFENDRLCCFSRKPAKLRVFLFPLPISNNKASFNSLASTINLKQLSVDSLNISIHVPTTTPPPPPSTMSQIEFLKTSPGFATKDMVTKK</sequence>
<evidence type="ECO:0000313" key="1">
    <source>
        <dbReference type="EMBL" id="AET00067.1"/>
    </source>
</evidence>
<name>G7K302_MEDTR</name>
<dbReference type="Gene3D" id="3.10.129.10">
    <property type="entry name" value="Hotdog Thioesterase"/>
    <property type="match status" value="1"/>
</dbReference>
<dbReference type="AlphaFoldDB" id="G7K302"/>
<dbReference type="HOGENOM" id="CLU_1398244_0_0_1"/>
<protein>
    <submittedName>
        <fullName evidence="1">PB1 domain protein</fullName>
    </submittedName>
</protein>
<dbReference type="Proteomes" id="UP000002051">
    <property type="component" value="Chromosome 5"/>
</dbReference>
<dbReference type="InterPro" id="IPR053198">
    <property type="entry name" value="Gynoecium_Dev_Regulator"/>
</dbReference>
<reference evidence="1 3" key="1">
    <citation type="journal article" date="2011" name="Nature">
        <title>The Medicago genome provides insight into the evolution of rhizobial symbioses.</title>
        <authorList>
            <person name="Young N.D."/>
            <person name="Debelle F."/>
            <person name="Oldroyd G.E."/>
            <person name="Geurts R."/>
            <person name="Cannon S.B."/>
            <person name="Udvardi M.K."/>
            <person name="Benedito V.A."/>
            <person name="Mayer K.F."/>
            <person name="Gouzy J."/>
            <person name="Schoof H."/>
            <person name="Van de Peer Y."/>
            <person name="Proost S."/>
            <person name="Cook D.R."/>
            <person name="Meyers B.C."/>
            <person name="Spannagl M."/>
            <person name="Cheung F."/>
            <person name="De Mita S."/>
            <person name="Krishnakumar V."/>
            <person name="Gundlach H."/>
            <person name="Zhou S."/>
            <person name="Mudge J."/>
            <person name="Bharti A.K."/>
            <person name="Murray J.D."/>
            <person name="Naoumkina M.A."/>
            <person name="Rosen B."/>
            <person name="Silverstein K.A."/>
            <person name="Tang H."/>
            <person name="Rombauts S."/>
            <person name="Zhao P.X."/>
            <person name="Zhou P."/>
            <person name="Barbe V."/>
            <person name="Bardou P."/>
            <person name="Bechner M."/>
            <person name="Bellec A."/>
            <person name="Berger A."/>
            <person name="Berges H."/>
            <person name="Bidwell S."/>
            <person name="Bisseling T."/>
            <person name="Choisne N."/>
            <person name="Couloux A."/>
            <person name="Denny R."/>
            <person name="Deshpande S."/>
            <person name="Dai X."/>
            <person name="Doyle J.J."/>
            <person name="Dudez A.M."/>
            <person name="Farmer A.D."/>
            <person name="Fouteau S."/>
            <person name="Franken C."/>
            <person name="Gibelin C."/>
            <person name="Gish J."/>
            <person name="Goldstein S."/>
            <person name="Gonzalez A.J."/>
            <person name="Green P.J."/>
            <person name="Hallab A."/>
            <person name="Hartog M."/>
            <person name="Hua A."/>
            <person name="Humphray S.J."/>
            <person name="Jeong D.H."/>
            <person name="Jing Y."/>
            <person name="Jocker A."/>
            <person name="Kenton S.M."/>
            <person name="Kim D.J."/>
            <person name="Klee K."/>
            <person name="Lai H."/>
            <person name="Lang C."/>
            <person name="Lin S."/>
            <person name="Macmil S.L."/>
            <person name="Magdelenat G."/>
            <person name="Matthews L."/>
            <person name="McCorrison J."/>
            <person name="Monaghan E.L."/>
            <person name="Mun J.H."/>
            <person name="Najar F.Z."/>
            <person name="Nicholson C."/>
            <person name="Noirot C."/>
            <person name="O'Bleness M."/>
            <person name="Paule C.R."/>
            <person name="Poulain J."/>
            <person name="Prion F."/>
            <person name="Qin B."/>
            <person name="Qu C."/>
            <person name="Retzel E.F."/>
            <person name="Riddle C."/>
            <person name="Sallet E."/>
            <person name="Samain S."/>
            <person name="Samson N."/>
            <person name="Sanders I."/>
            <person name="Saurat O."/>
            <person name="Scarpelli C."/>
            <person name="Schiex T."/>
            <person name="Segurens B."/>
            <person name="Severin A.J."/>
            <person name="Sherrier D.J."/>
            <person name="Shi R."/>
            <person name="Sims S."/>
            <person name="Singer S.R."/>
            <person name="Sinharoy S."/>
            <person name="Sterck L."/>
            <person name="Viollet A."/>
            <person name="Wang B.B."/>
            <person name="Wang K."/>
            <person name="Wang M."/>
            <person name="Wang X."/>
            <person name="Warfsmann J."/>
            <person name="Weissenbach J."/>
            <person name="White D.D."/>
            <person name="White J.D."/>
            <person name="Wiley G.B."/>
            <person name="Wincker P."/>
            <person name="Xing Y."/>
            <person name="Yang L."/>
            <person name="Yao Z."/>
            <person name="Ying F."/>
            <person name="Zhai J."/>
            <person name="Zhou L."/>
            <person name="Zuber A."/>
            <person name="Denarie J."/>
            <person name="Dixon R.A."/>
            <person name="May G.D."/>
            <person name="Schwartz D.C."/>
            <person name="Rogers J."/>
            <person name="Quetier F."/>
            <person name="Town C.D."/>
            <person name="Roe B.A."/>
        </authorList>
    </citation>
    <scope>NUCLEOTIDE SEQUENCE [LARGE SCALE GENOMIC DNA]</scope>
    <source>
        <strain evidence="1">A17</strain>
        <strain evidence="2 3">cv. Jemalong A17</strain>
    </source>
</reference>
<dbReference type="PANTHER" id="PTHR31066:SF85">
    <property type="entry name" value="OS02G0809100 PROTEIN"/>
    <property type="match status" value="1"/>
</dbReference>
<dbReference type="EnsemblPlants" id="AET00067">
    <property type="protein sequence ID" value="AET00067"/>
    <property type="gene ID" value="MTR_5g087980"/>
</dbReference>
<organism evidence="1 3">
    <name type="scientific">Medicago truncatula</name>
    <name type="common">Barrel medic</name>
    <name type="synonym">Medicago tribuloides</name>
    <dbReference type="NCBI Taxonomy" id="3880"/>
    <lineage>
        <taxon>Eukaryota</taxon>
        <taxon>Viridiplantae</taxon>
        <taxon>Streptophyta</taxon>
        <taxon>Embryophyta</taxon>
        <taxon>Tracheophyta</taxon>
        <taxon>Spermatophyta</taxon>
        <taxon>Magnoliopsida</taxon>
        <taxon>eudicotyledons</taxon>
        <taxon>Gunneridae</taxon>
        <taxon>Pentapetalae</taxon>
        <taxon>rosids</taxon>
        <taxon>fabids</taxon>
        <taxon>Fabales</taxon>
        <taxon>Fabaceae</taxon>
        <taxon>Papilionoideae</taxon>
        <taxon>50 kb inversion clade</taxon>
        <taxon>NPAAA clade</taxon>
        <taxon>Hologalegina</taxon>
        <taxon>IRL clade</taxon>
        <taxon>Trifolieae</taxon>
        <taxon>Medicago</taxon>
    </lineage>
</organism>
<dbReference type="STRING" id="3880.G7K302"/>
<evidence type="ECO:0000313" key="2">
    <source>
        <dbReference type="EnsemblPlants" id="AET00067"/>
    </source>
</evidence>
<reference evidence="2" key="3">
    <citation type="submission" date="2015-04" db="UniProtKB">
        <authorList>
            <consortium name="EnsemblPlants"/>
        </authorList>
    </citation>
    <scope>IDENTIFICATION</scope>
    <source>
        <strain evidence="2">cv. Jemalong A17</strain>
    </source>
</reference>
<dbReference type="SUPFAM" id="SSF54637">
    <property type="entry name" value="Thioesterase/thiol ester dehydrase-isomerase"/>
    <property type="match status" value="1"/>
</dbReference>
<gene>
    <name evidence="1" type="ordered locus">MTR_5g087980</name>
</gene>
<keyword evidence="3" id="KW-1185">Reference proteome</keyword>
<dbReference type="PaxDb" id="3880-AET00067"/>
<dbReference type="CDD" id="cd03441">
    <property type="entry name" value="R_hydratase_like"/>
    <property type="match status" value="1"/>
</dbReference>
<dbReference type="PANTHER" id="PTHR31066">
    <property type="entry name" value="OS05G0427100 PROTEIN-RELATED"/>
    <property type="match status" value="1"/>
</dbReference>
<dbReference type="EMBL" id="CM001221">
    <property type="protein sequence ID" value="AET00067.1"/>
    <property type="molecule type" value="Genomic_DNA"/>
</dbReference>